<reference evidence="4" key="1">
    <citation type="journal article" date="2019" name="bioRxiv">
        <title>The Genome of the Zebra Mussel, Dreissena polymorpha: A Resource for Invasive Species Research.</title>
        <authorList>
            <person name="McCartney M.A."/>
            <person name="Auch B."/>
            <person name="Kono T."/>
            <person name="Mallez S."/>
            <person name="Zhang Y."/>
            <person name="Obille A."/>
            <person name="Becker A."/>
            <person name="Abrahante J.E."/>
            <person name="Garbe J."/>
            <person name="Badalamenti J.P."/>
            <person name="Herman A."/>
            <person name="Mangelson H."/>
            <person name="Liachko I."/>
            <person name="Sullivan S."/>
            <person name="Sone E.D."/>
            <person name="Koren S."/>
            <person name="Silverstein K.A.T."/>
            <person name="Beckman K.B."/>
            <person name="Gohl D.M."/>
        </authorList>
    </citation>
    <scope>NUCLEOTIDE SEQUENCE</scope>
    <source>
        <strain evidence="4">Duluth1</strain>
        <tissue evidence="4">Whole animal</tissue>
    </source>
</reference>
<evidence type="ECO:0000256" key="1">
    <source>
        <dbReference type="ARBA" id="ARBA00023157"/>
    </source>
</evidence>
<dbReference type="Gene3D" id="2.20.100.10">
    <property type="entry name" value="Thrombospondin type-1 (TSP1) repeat"/>
    <property type="match status" value="1"/>
</dbReference>
<keyword evidence="5" id="KW-1185">Reference proteome</keyword>
<dbReference type="InterPro" id="IPR050373">
    <property type="entry name" value="Fibrinogen_C-term_domain"/>
</dbReference>
<dbReference type="Gene3D" id="3.90.215.10">
    <property type="entry name" value="Gamma Fibrinogen, chain A, domain 1"/>
    <property type="match status" value="1"/>
</dbReference>
<dbReference type="PANTHER" id="PTHR19143:SF444">
    <property type="entry name" value="PROTEIN SCABROUS"/>
    <property type="match status" value="1"/>
</dbReference>
<feature type="domain" description="Fibrinogen C-terminal" evidence="3">
    <location>
        <begin position="161"/>
        <end position="377"/>
    </location>
</feature>
<sequence>MHLHCVLTLLALFGIPVSECLQCFNCQNINDPQSCTGQLECLDNQSCFVQTVHSGNEVLYNMGCQNNQLCSSLPVDHSGIIGRSVQTRQQNRCHDCCSTDYCQKEQPCAQREVDGQWGSWTAWSLCTSHCNQTRNRACDKPSPLHGGRDCPGLKAQAQVCITSSCLVADCSDLLRLNATLASGVYRITTPLTHSKLQVYCDMETDGGGWTVFQKRFNGSVDFYRNFSEYENGFGFVDGEHWLGLKYLHEMASLGSYQLRLDIVRSNGSKGFDVYDNFILGPGPNYTFHIGSRLRFSGCRSLFEGSSFSPNDQSFTTYDHNYSRSINCADRFHGAWWYNMCFNFNANGLYDPGIYNPKAMAYNDNVGLSATTLMFKRI</sequence>
<dbReference type="PROSITE" id="PS50092">
    <property type="entry name" value="TSP1"/>
    <property type="match status" value="1"/>
</dbReference>
<dbReference type="InterPro" id="IPR036383">
    <property type="entry name" value="TSP1_rpt_sf"/>
</dbReference>
<accession>A0A9D4IFH9</accession>
<dbReference type="Proteomes" id="UP000828390">
    <property type="component" value="Unassembled WGS sequence"/>
</dbReference>
<dbReference type="PROSITE" id="PS51406">
    <property type="entry name" value="FIBRINOGEN_C_2"/>
    <property type="match status" value="1"/>
</dbReference>
<dbReference type="SUPFAM" id="SSF56496">
    <property type="entry name" value="Fibrinogen C-terminal domain-like"/>
    <property type="match status" value="1"/>
</dbReference>
<dbReference type="GO" id="GO:0005615">
    <property type="term" value="C:extracellular space"/>
    <property type="evidence" value="ECO:0007669"/>
    <property type="project" value="TreeGrafter"/>
</dbReference>
<evidence type="ECO:0000313" key="4">
    <source>
        <dbReference type="EMBL" id="KAH3772100.1"/>
    </source>
</evidence>
<dbReference type="Pfam" id="PF00090">
    <property type="entry name" value="TSP_1"/>
    <property type="match status" value="1"/>
</dbReference>
<dbReference type="InterPro" id="IPR014716">
    <property type="entry name" value="Fibrinogen_a/b/g_C_1"/>
</dbReference>
<dbReference type="InterPro" id="IPR002181">
    <property type="entry name" value="Fibrinogen_a/b/g_C_dom"/>
</dbReference>
<organism evidence="4 5">
    <name type="scientific">Dreissena polymorpha</name>
    <name type="common">Zebra mussel</name>
    <name type="synonym">Mytilus polymorpha</name>
    <dbReference type="NCBI Taxonomy" id="45954"/>
    <lineage>
        <taxon>Eukaryota</taxon>
        <taxon>Metazoa</taxon>
        <taxon>Spiralia</taxon>
        <taxon>Lophotrochozoa</taxon>
        <taxon>Mollusca</taxon>
        <taxon>Bivalvia</taxon>
        <taxon>Autobranchia</taxon>
        <taxon>Heteroconchia</taxon>
        <taxon>Euheterodonta</taxon>
        <taxon>Imparidentia</taxon>
        <taxon>Neoheterodontei</taxon>
        <taxon>Myida</taxon>
        <taxon>Dreissenoidea</taxon>
        <taxon>Dreissenidae</taxon>
        <taxon>Dreissena</taxon>
    </lineage>
</organism>
<proteinExistence type="predicted"/>
<name>A0A9D4IFH9_DREPO</name>
<dbReference type="EMBL" id="JAIWYP010000009">
    <property type="protein sequence ID" value="KAH3772100.1"/>
    <property type="molecule type" value="Genomic_DNA"/>
</dbReference>
<dbReference type="AlphaFoldDB" id="A0A9D4IFH9"/>
<dbReference type="InterPro" id="IPR000884">
    <property type="entry name" value="TSP1_rpt"/>
</dbReference>
<dbReference type="SUPFAM" id="SSF82895">
    <property type="entry name" value="TSP-1 type 1 repeat"/>
    <property type="match status" value="1"/>
</dbReference>
<keyword evidence="2" id="KW-0732">Signal</keyword>
<evidence type="ECO:0000256" key="2">
    <source>
        <dbReference type="SAM" id="SignalP"/>
    </source>
</evidence>
<protein>
    <recommendedName>
        <fullName evidence="3">Fibrinogen C-terminal domain-containing protein</fullName>
    </recommendedName>
</protein>
<dbReference type="Pfam" id="PF00147">
    <property type="entry name" value="Fibrinogen_C"/>
    <property type="match status" value="1"/>
</dbReference>
<evidence type="ECO:0000259" key="3">
    <source>
        <dbReference type="PROSITE" id="PS51406"/>
    </source>
</evidence>
<dbReference type="SMART" id="SM00186">
    <property type="entry name" value="FBG"/>
    <property type="match status" value="1"/>
</dbReference>
<comment type="caution">
    <text evidence="4">The sequence shown here is derived from an EMBL/GenBank/DDBJ whole genome shotgun (WGS) entry which is preliminary data.</text>
</comment>
<dbReference type="PANTHER" id="PTHR19143">
    <property type="entry name" value="FIBRINOGEN/TENASCIN/ANGIOPOEITIN"/>
    <property type="match status" value="1"/>
</dbReference>
<dbReference type="InterPro" id="IPR036056">
    <property type="entry name" value="Fibrinogen-like_C"/>
</dbReference>
<reference evidence="4" key="2">
    <citation type="submission" date="2020-11" db="EMBL/GenBank/DDBJ databases">
        <authorList>
            <person name="McCartney M.A."/>
            <person name="Auch B."/>
            <person name="Kono T."/>
            <person name="Mallez S."/>
            <person name="Becker A."/>
            <person name="Gohl D.M."/>
            <person name="Silverstein K.A.T."/>
            <person name="Koren S."/>
            <person name="Bechman K.B."/>
            <person name="Herman A."/>
            <person name="Abrahante J.E."/>
            <person name="Garbe J."/>
        </authorList>
    </citation>
    <scope>NUCLEOTIDE SEQUENCE</scope>
    <source>
        <strain evidence="4">Duluth1</strain>
        <tissue evidence="4">Whole animal</tissue>
    </source>
</reference>
<evidence type="ECO:0000313" key="5">
    <source>
        <dbReference type="Proteomes" id="UP000828390"/>
    </source>
</evidence>
<dbReference type="SMART" id="SM00209">
    <property type="entry name" value="TSP1"/>
    <property type="match status" value="1"/>
</dbReference>
<keyword evidence="1" id="KW-1015">Disulfide bond</keyword>
<dbReference type="NCBIfam" id="NF040941">
    <property type="entry name" value="GGGWT_bact"/>
    <property type="match status" value="1"/>
</dbReference>
<dbReference type="FunFam" id="2.20.100.10:FF:000001">
    <property type="entry name" value="semaphorin-5A isoform X1"/>
    <property type="match status" value="1"/>
</dbReference>
<feature type="chain" id="PRO_5039579182" description="Fibrinogen C-terminal domain-containing protein" evidence="2">
    <location>
        <begin position="21"/>
        <end position="377"/>
    </location>
</feature>
<feature type="signal peptide" evidence="2">
    <location>
        <begin position="1"/>
        <end position="20"/>
    </location>
</feature>
<gene>
    <name evidence="4" type="ORF">DPMN_173435</name>
</gene>
<dbReference type="OrthoDB" id="7972392at2759"/>